<dbReference type="InterPro" id="IPR006935">
    <property type="entry name" value="Helicase/UvrB_N"/>
</dbReference>
<keyword evidence="3" id="KW-0547">Nucleotide-binding</keyword>
<dbReference type="GO" id="GO:0005524">
    <property type="term" value="F:ATP binding"/>
    <property type="evidence" value="ECO:0007669"/>
    <property type="project" value="InterPro"/>
</dbReference>
<dbReference type="AlphaFoldDB" id="A0A2T0PPL8"/>
<keyword evidence="3" id="KW-0067">ATP-binding</keyword>
<proteinExistence type="predicted"/>
<dbReference type="RefSeq" id="WP_106253794.1">
    <property type="nucleotide sequence ID" value="NZ_PVZC01000016.1"/>
</dbReference>
<dbReference type="PANTHER" id="PTHR47396:SF1">
    <property type="entry name" value="ATP-DEPENDENT HELICASE IRC3-RELATED"/>
    <property type="match status" value="1"/>
</dbReference>
<evidence type="ECO:0000259" key="2">
    <source>
        <dbReference type="PROSITE" id="PS51194"/>
    </source>
</evidence>
<dbReference type="SMART" id="SM00490">
    <property type="entry name" value="HELICc"/>
    <property type="match status" value="1"/>
</dbReference>
<sequence length="528" mass="56373">MISLRPYQQEAITAIEAAAAAGTMRPLCVMPTGAGKTVTFAHLVQRRGGRALILAHRDELIQQAADKLRQIAPELRVGVVKAGDDEHDAQVVVASVQTLVRPSRLERLDADFRTIVVDEAHHAVASTYRTVLDRFGAFRDRGGPLVAGFTATAGRSDGAGLGHVWQDIVYQRGILQMIAEKYLVNVRALAVSSEMDLGNVRTRAGDFVDGQLGDELERSGAIDAAAVSYKRFAPERPGIAFTPTVATSQALTEALRAQGITADHIDGAMPRQQRRDVLARLRKGDVQVVTNCAVLTEGFDEPAVSCVLMARPTKSAPLFVQMVGRALRPHPGKDDALVLDVAGASAAGLATIADLAGLPPKAVKPGEKLTEAAERAVAEGTAPPAVAAAVRAKSVDLFKASDLRWLPVLDCWMLPAGRDTTILLMPADGDLWNVWECTRTARPKIVSPGLALEWARGVGEEVARAKGGVLSRADARWRARPPSPAQLQALQRMGYAEVLPKVQTCGQASDLMSAHNAARIIRSLRAAA</sequence>
<dbReference type="InterPro" id="IPR027417">
    <property type="entry name" value="P-loop_NTPase"/>
</dbReference>
<dbReference type="GO" id="GO:0061749">
    <property type="term" value="F:forked DNA-dependent helicase activity"/>
    <property type="evidence" value="ECO:0007669"/>
    <property type="project" value="TreeGrafter"/>
</dbReference>
<dbReference type="GO" id="GO:0016787">
    <property type="term" value="F:hydrolase activity"/>
    <property type="evidence" value="ECO:0007669"/>
    <property type="project" value="InterPro"/>
</dbReference>
<evidence type="ECO:0000313" key="4">
    <source>
        <dbReference type="Proteomes" id="UP000237846"/>
    </source>
</evidence>
<dbReference type="SMART" id="SM00487">
    <property type="entry name" value="DEXDc"/>
    <property type="match status" value="1"/>
</dbReference>
<comment type="caution">
    <text evidence="3">The sequence shown here is derived from an EMBL/GenBank/DDBJ whole genome shotgun (WGS) entry which is preliminary data.</text>
</comment>
<keyword evidence="3" id="KW-0347">Helicase</keyword>
<feature type="domain" description="Helicase C-terminal" evidence="2">
    <location>
        <begin position="221"/>
        <end position="371"/>
    </location>
</feature>
<feature type="domain" description="Helicase ATP-binding" evidence="1">
    <location>
        <begin position="17"/>
        <end position="171"/>
    </location>
</feature>
<keyword evidence="4" id="KW-1185">Reference proteome</keyword>
<dbReference type="GO" id="GO:0036121">
    <property type="term" value="F:double-stranded DNA helicase activity"/>
    <property type="evidence" value="ECO:0007669"/>
    <property type="project" value="TreeGrafter"/>
</dbReference>
<keyword evidence="3" id="KW-0378">Hydrolase</keyword>
<evidence type="ECO:0000313" key="3">
    <source>
        <dbReference type="EMBL" id="PRX90849.1"/>
    </source>
</evidence>
<dbReference type="Gene3D" id="3.40.50.300">
    <property type="entry name" value="P-loop containing nucleotide triphosphate hydrolases"/>
    <property type="match status" value="2"/>
</dbReference>
<dbReference type="PROSITE" id="PS51194">
    <property type="entry name" value="HELICASE_CTER"/>
    <property type="match status" value="1"/>
</dbReference>
<dbReference type="Proteomes" id="UP000237846">
    <property type="component" value="Unassembled WGS sequence"/>
</dbReference>
<dbReference type="PROSITE" id="PS51192">
    <property type="entry name" value="HELICASE_ATP_BIND_1"/>
    <property type="match status" value="1"/>
</dbReference>
<dbReference type="PANTHER" id="PTHR47396">
    <property type="entry name" value="TYPE I RESTRICTION ENZYME ECOKI R PROTEIN"/>
    <property type="match status" value="1"/>
</dbReference>
<dbReference type="InterPro" id="IPR001650">
    <property type="entry name" value="Helicase_C-like"/>
</dbReference>
<dbReference type="EMBL" id="PVZC01000016">
    <property type="protein sequence ID" value="PRX90849.1"/>
    <property type="molecule type" value="Genomic_DNA"/>
</dbReference>
<dbReference type="Pfam" id="PF00271">
    <property type="entry name" value="Helicase_C"/>
    <property type="match status" value="1"/>
</dbReference>
<dbReference type="OrthoDB" id="9776021at2"/>
<dbReference type="SUPFAM" id="SSF52540">
    <property type="entry name" value="P-loop containing nucleoside triphosphate hydrolases"/>
    <property type="match status" value="1"/>
</dbReference>
<protein>
    <submittedName>
        <fullName evidence="3">Superfamily II DNA or RNA helicase</fullName>
    </submittedName>
</protein>
<reference evidence="3 4" key="1">
    <citation type="submission" date="2018-03" db="EMBL/GenBank/DDBJ databases">
        <title>Genomic Encyclopedia of Archaeal and Bacterial Type Strains, Phase II (KMG-II): from individual species to whole genera.</title>
        <authorList>
            <person name="Goeker M."/>
        </authorList>
    </citation>
    <scope>NUCLEOTIDE SEQUENCE [LARGE SCALE GENOMIC DNA]</scope>
    <source>
        <strain evidence="3 4">DSM 45601</strain>
    </source>
</reference>
<accession>A0A2T0PPL8</accession>
<name>A0A2T0PPL8_9ACTN</name>
<dbReference type="GO" id="GO:0000403">
    <property type="term" value="F:Y-form DNA binding"/>
    <property type="evidence" value="ECO:0007669"/>
    <property type="project" value="TreeGrafter"/>
</dbReference>
<dbReference type="InterPro" id="IPR014001">
    <property type="entry name" value="Helicase_ATP-bd"/>
</dbReference>
<dbReference type="InterPro" id="IPR050742">
    <property type="entry name" value="Helicase_Restrict-Modif_Enz"/>
</dbReference>
<gene>
    <name evidence="3" type="ORF">CLV72_11645</name>
</gene>
<evidence type="ECO:0000259" key="1">
    <source>
        <dbReference type="PROSITE" id="PS51192"/>
    </source>
</evidence>
<organism evidence="3 4">
    <name type="scientific">Allonocardiopsis opalescens</name>
    <dbReference type="NCBI Taxonomy" id="1144618"/>
    <lineage>
        <taxon>Bacteria</taxon>
        <taxon>Bacillati</taxon>
        <taxon>Actinomycetota</taxon>
        <taxon>Actinomycetes</taxon>
        <taxon>Streptosporangiales</taxon>
        <taxon>Allonocardiopsis</taxon>
    </lineage>
</organism>
<dbReference type="Pfam" id="PF04851">
    <property type="entry name" value="ResIII"/>
    <property type="match status" value="1"/>
</dbReference>